<evidence type="ECO:0000313" key="2">
    <source>
        <dbReference type="Proteomes" id="UP000681343"/>
    </source>
</evidence>
<dbReference type="Proteomes" id="UP000681343">
    <property type="component" value="Chromosome"/>
</dbReference>
<organism evidence="1 2">
    <name type="scientific">Vescimonas fastidiosa</name>
    <dbReference type="NCBI Taxonomy" id="2714353"/>
    <lineage>
        <taxon>Bacteria</taxon>
        <taxon>Bacillati</taxon>
        <taxon>Bacillota</taxon>
        <taxon>Clostridia</taxon>
        <taxon>Eubacteriales</taxon>
        <taxon>Oscillospiraceae</taxon>
        <taxon>Vescimonas</taxon>
    </lineage>
</organism>
<proteinExistence type="predicted"/>
<gene>
    <name evidence="1" type="ORF">MM35RIKEN_08520</name>
</gene>
<protein>
    <submittedName>
        <fullName evidence="1">Uncharacterized protein</fullName>
    </submittedName>
</protein>
<accession>A0A810PRW1</accession>
<reference evidence="1" key="1">
    <citation type="submission" date="2020-09" db="EMBL/GenBank/DDBJ databases">
        <title>New species isolated from human feces.</title>
        <authorList>
            <person name="Kitahara M."/>
            <person name="Shigeno Y."/>
            <person name="Shime M."/>
            <person name="Matsumoto Y."/>
            <person name="Nakamura S."/>
            <person name="Motooka D."/>
            <person name="Fukuoka S."/>
            <person name="Nishikawa H."/>
            <person name="Benno Y."/>
        </authorList>
    </citation>
    <scope>NUCLEOTIDE SEQUENCE</scope>
    <source>
        <strain evidence="1">MM35</strain>
    </source>
</reference>
<sequence length="229" mass="26687">MKKLYTAVGRMQFKGRNRDMRCPMVLLNNKEYILDIQEMMIWSILNWRILSDDEIKTLYENKAQETGYMTHRSAAECMQRLVRRGLVAEGEGELGADALFNLLSGLYVVPISESPILRLISFIRLTVFEHIPYAVTKQIFRRDKRNSDEQKVMLLANQAMLSTAEMIKCAELNTFAFDSEDELIDTLYHDEYTTSENIAHSVRFLPQCRPVITSVANLYLRKQIIFERM</sequence>
<dbReference type="AlphaFoldDB" id="A0A810PRW1"/>
<keyword evidence="2" id="KW-1185">Reference proteome</keyword>
<dbReference type="KEGG" id="vfa:MM35RIKEN_08520"/>
<dbReference type="RefSeq" id="WP_212819583.1">
    <property type="nucleotide sequence ID" value="NZ_AP023415.1"/>
</dbReference>
<evidence type="ECO:0000313" key="1">
    <source>
        <dbReference type="EMBL" id="BCK78660.1"/>
    </source>
</evidence>
<name>A0A810PRW1_9FIRM</name>
<dbReference type="EMBL" id="AP023415">
    <property type="protein sequence ID" value="BCK78660.1"/>
    <property type="molecule type" value="Genomic_DNA"/>
</dbReference>